<evidence type="ECO:0000313" key="5">
    <source>
        <dbReference type="Proteomes" id="UP001140091"/>
    </source>
</evidence>
<feature type="region of interest" description="Disordered" evidence="2">
    <location>
        <begin position="133"/>
        <end position="208"/>
    </location>
</feature>
<reference evidence="4" key="1">
    <citation type="submission" date="2022-06" db="EMBL/GenBank/DDBJ databases">
        <title>Genome Sequence of Candolleomyces eurysporus.</title>
        <authorList>
            <person name="Buettner E."/>
        </authorList>
    </citation>
    <scope>NUCLEOTIDE SEQUENCE</scope>
    <source>
        <strain evidence="4">VTCC 930004</strain>
    </source>
</reference>
<dbReference type="OrthoDB" id="3437960at2759"/>
<sequence>MFIGRTECDKSFTRSDALAKHMRQQHNISPPAPGRGGSRKRKRGAAAGGDPAPDAPTPAPVPSPSSTNNTAFAGPSATGGGFNTFKIDSSIVSAPGIPPPPAPVPTPGSNSSGDPFDVEPFMPDLNRLHAATRSNRHHHHHHQNTFFHPNVHDGPGTATNGHAHHHRRRSPSPATLPPPTTSTAAMDEDDAGYSSSSSTSSSNDTLPSHLVEHFDSTTGLVMGRTPAKAMYLCMKAKYRHALEQNEGLQEQLRVMKAEGKKERELKEEVLDKVLRRVLG</sequence>
<feature type="region of interest" description="Disordered" evidence="2">
    <location>
        <begin position="1"/>
        <end position="118"/>
    </location>
</feature>
<proteinExistence type="predicted"/>
<name>A0A9W8JJV1_9AGAR</name>
<dbReference type="EMBL" id="JANBPK010000779">
    <property type="protein sequence ID" value="KAJ2932148.1"/>
    <property type="molecule type" value="Genomic_DNA"/>
</dbReference>
<protein>
    <recommendedName>
        <fullName evidence="3">C2H2-type domain-containing protein</fullName>
    </recommendedName>
</protein>
<keyword evidence="1" id="KW-0863">Zinc-finger</keyword>
<keyword evidence="5" id="KW-1185">Reference proteome</keyword>
<evidence type="ECO:0000256" key="2">
    <source>
        <dbReference type="SAM" id="MobiDB-lite"/>
    </source>
</evidence>
<evidence type="ECO:0000313" key="4">
    <source>
        <dbReference type="EMBL" id="KAJ2932148.1"/>
    </source>
</evidence>
<keyword evidence="1" id="KW-0862">Zinc</keyword>
<feature type="non-terminal residue" evidence="4">
    <location>
        <position position="279"/>
    </location>
</feature>
<accession>A0A9W8JJV1</accession>
<feature type="compositionally biased region" description="Basic residues" evidence="2">
    <location>
        <begin position="134"/>
        <end position="143"/>
    </location>
</feature>
<organism evidence="4 5">
    <name type="scientific">Candolleomyces eurysporus</name>
    <dbReference type="NCBI Taxonomy" id="2828524"/>
    <lineage>
        <taxon>Eukaryota</taxon>
        <taxon>Fungi</taxon>
        <taxon>Dikarya</taxon>
        <taxon>Basidiomycota</taxon>
        <taxon>Agaricomycotina</taxon>
        <taxon>Agaricomycetes</taxon>
        <taxon>Agaricomycetidae</taxon>
        <taxon>Agaricales</taxon>
        <taxon>Agaricineae</taxon>
        <taxon>Psathyrellaceae</taxon>
        <taxon>Candolleomyces</taxon>
    </lineage>
</organism>
<dbReference type="Gene3D" id="3.30.160.60">
    <property type="entry name" value="Classic Zinc Finger"/>
    <property type="match status" value="1"/>
</dbReference>
<dbReference type="InterPro" id="IPR013087">
    <property type="entry name" value="Znf_C2H2_type"/>
</dbReference>
<dbReference type="AlphaFoldDB" id="A0A9W8JJV1"/>
<gene>
    <name evidence="4" type="ORF">H1R20_g4941</name>
</gene>
<feature type="compositionally biased region" description="Basic and acidic residues" evidence="2">
    <location>
        <begin position="1"/>
        <end position="19"/>
    </location>
</feature>
<dbReference type="GO" id="GO:0008270">
    <property type="term" value="F:zinc ion binding"/>
    <property type="evidence" value="ECO:0007669"/>
    <property type="project" value="UniProtKB-KW"/>
</dbReference>
<feature type="domain" description="C2H2-type" evidence="3">
    <location>
        <begin position="2"/>
        <end position="31"/>
    </location>
</feature>
<dbReference type="Proteomes" id="UP001140091">
    <property type="component" value="Unassembled WGS sequence"/>
</dbReference>
<feature type="compositionally biased region" description="Pro residues" evidence="2">
    <location>
        <begin position="53"/>
        <end position="63"/>
    </location>
</feature>
<evidence type="ECO:0000256" key="1">
    <source>
        <dbReference type="PROSITE-ProRule" id="PRU00042"/>
    </source>
</evidence>
<comment type="caution">
    <text evidence="4">The sequence shown here is derived from an EMBL/GenBank/DDBJ whole genome shotgun (WGS) entry which is preliminary data.</text>
</comment>
<dbReference type="PROSITE" id="PS50157">
    <property type="entry name" value="ZINC_FINGER_C2H2_2"/>
    <property type="match status" value="1"/>
</dbReference>
<evidence type="ECO:0000259" key="3">
    <source>
        <dbReference type="PROSITE" id="PS50157"/>
    </source>
</evidence>
<feature type="compositionally biased region" description="Pro residues" evidence="2">
    <location>
        <begin position="96"/>
        <end position="106"/>
    </location>
</feature>
<keyword evidence="1" id="KW-0479">Metal-binding</keyword>